<proteinExistence type="inferred from homology"/>
<dbReference type="HOGENOM" id="CLU_069765_3_0_9"/>
<organism evidence="12 13">
    <name type="scientific">Aneurinibacillus aneurinilyticus ATCC 12856</name>
    <dbReference type="NCBI Taxonomy" id="649747"/>
    <lineage>
        <taxon>Bacteria</taxon>
        <taxon>Bacillati</taxon>
        <taxon>Bacillota</taxon>
        <taxon>Bacilli</taxon>
        <taxon>Bacillales</taxon>
        <taxon>Paenibacillaceae</taxon>
        <taxon>Aneurinibacillus group</taxon>
        <taxon>Aneurinibacillus</taxon>
    </lineage>
</organism>
<keyword evidence="8 10" id="KW-0520">NAD</keyword>
<dbReference type="eggNOG" id="COG1057">
    <property type="taxonomic scope" value="Bacteria"/>
</dbReference>
<dbReference type="NCBIfam" id="TIGR00482">
    <property type="entry name" value="nicotinate (nicotinamide) nucleotide adenylyltransferase"/>
    <property type="match status" value="1"/>
</dbReference>
<comment type="catalytic activity">
    <reaction evidence="9 10">
        <text>nicotinate beta-D-ribonucleotide + ATP + H(+) = deamido-NAD(+) + diphosphate</text>
        <dbReference type="Rhea" id="RHEA:22860"/>
        <dbReference type="ChEBI" id="CHEBI:15378"/>
        <dbReference type="ChEBI" id="CHEBI:30616"/>
        <dbReference type="ChEBI" id="CHEBI:33019"/>
        <dbReference type="ChEBI" id="CHEBI:57502"/>
        <dbReference type="ChEBI" id="CHEBI:58437"/>
        <dbReference type="EC" id="2.7.7.18"/>
    </reaction>
</comment>
<dbReference type="PATRIC" id="fig|649747.3.peg.3656"/>
<evidence type="ECO:0000256" key="6">
    <source>
        <dbReference type="ARBA" id="ARBA00022741"/>
    </source>
</evidence>
<comment type="function">
    <text evidence="1 10">Catalyzes the reversible adenylation of nicotinate mononucleotide (NaMN) to nicotinic acid adenine dinucleotide (NaAD).</text>
</comment>
<dbReference type="InterPro" id="IPR004821">
    <property type="entry name" value="Cyt_trans-like"/>
</dbReference>
<dbReference type="CDD" id="cd02165">
    <property type="entry name" value="NMNAT"/>
    <property type="match status" value="1"/>
</dbReference>
<feature type="domain" description="Cytidyltransferase-like" evidence="11">
    <location>
        <begin position="12"/>
        <end position="181"/>
    </location>
</feature>
<dbReference type="InterPro" id="IPR005248">
    <property type="entry name" value="NadD/NMNAT"/>
</dbReference>
<dbReference type="Gene3D" id="3.40.50.620">
    <property type="entry name" value="HUPs"/>
    <property type="match status" value="1"/>
</dbReference>
<dbReference type="InterPro" id="IPR014729">
    <property type="entry name" value="Rossmann-like_a/b/a_fold"/>
</dbReference>
<comment type="similarity">
    <text evidence="10">Belongs to the NadD family.</text>
</comment>
<comment type="pathway">
    <text evidence="2 10">Cofactor biosynthesis; NAD(+) biosynthesis; deamido-NAD(+) from nicotinate D-ribonucleotide: step 1/1.</text>
</comment>
<evidence type="ECO:0000313" key="12">
    <source>
        <dbReference type="EMBL" id="ERI07905.1"/>
    </source>
</evidence>
<evidence type="ECO:0000313" key="13">
    <source>
        <dbReference type="Proteomes" id="UP000016511"/>
    </source>
</evidence>
<dbReference type="GO" id="GO:0005524">
    <property type="term" value="F:ATP binding"/>
    <property type="evidence" value="ECO:0007669"/>
    <property type="project" value="UniProtKB-KW"/>
</dbReference>
<dbReference type="Pfam" id="PF01467">
    <property type="entry name" value="CTP_transf_like"/>
    <property type="match status" value="1"/>
</dbReference>
<keyword evidence="4 10" id="KW-0808">Transferase</keyword>
<gene>
    <name evidence="10" type="primary">nadD</name>
    <name evidence="12" type="ORF">HMPREF0083_04020</name>
</gene>
<dbReference type="NCBIfam" id="NF000840">
    <property type="entry name" value="PRK00071.1-3"/>
    <property type="match status" value="1"/>
</dbReference>
<dbReference type="UniPathway" id="UPA00253">
    <property type="reaction ID" value="UER00332"/>
</dbReference>
<protein>
    <recommendedName>
        <fullName evidence="10">Probable nicotinate-nucleotide adenylyltransferase</fullName>
        <ecNumber evidence="10">2.7.7.18</ecNumber>
    </recommendedName>
    <alternativeName>
        <fullName evidence="10">Deamido-NAD(+) diphosphorylase</fullName>
    </alternativeName>
    <alternativeName>
        <fullName evidence="10">Deamido-NAD(+) pyrophosphorylase</fullName>
    </alternativeName>
    <alternativeName>
        <fullName evidence="10">Nicotinate mononucleotide adenylyltransferase</fullName>
        <shortName evidence="10">NaMN adenylyltransferase</shortName>
    </alternativeName>
</protein>
<evidence type="ECO:0000256" key="2">
    <source>
        <dbReference type="ARBA" id="ARBA00005019"/>
    </source>
</evidence>
<evidence type="ECO:0000256" key="8">
    <source>
        <dbReference type="ARBA" id="ARBA00023027"/>
    </source>
</evidence>
<evidence type="ECO:0000256" key="7">
    <source>
        <dbReference type="ARBA" id="ARBA00022840"/>
    </source>
</evidence>
<accession>U1WYY2</accession>
<name>U1WYY2_ANEAE</name>
<keyword evidence="7 10" id="KW-0067">ATP-binding</keyword>
<evidence type="ECO:0000256" key="10">
    <source>
        <dbReference type="HAMAP-Rule" id="MF_00244"/>
    </source>
</evidence>
<dbReference type="EC" id="2.7.7.18" evidence="10"/>
<dbReference type="Proteomes" id="UP000016511">
    <property type="component" value="Unassembled WGS sequence"/>
</dbReference>
<evidence type="ECO:0000256" key="5">
    <source>
        <dbReference type="ARBA" id="ARBA00022695"/>
    </source>
</evidence>
<evidence type="ECO:0000256" key="4">
    <source>
        <dbReference type="ARBA" id="ARBA00022679"/>
    </source>
</evidence>
<keyword evidence="6 10" id="KW-0547">Nucleotide-binding</keyword>
<dbReference type="SUPFAM" id="SSF52374">
    <property type="entry name" value="Nucleotidylyl transferase"/>
    <property type="match status" value="1"/>
</dbReference>
<keyword evidence="3 10" id="KW-0662">Pyridine nucleotide biosynthesis</keyword>
<dbReference type="GO" id="GO:0009435">
    <property type="term" value="P:NAD+ biosynthetic process"/>
    <property type="evidence" value="ECO:0007669"/>
    <property type="project" value="UniProtKB-UniRule"/>
</dbReference>
<keyword evidence="5 10" id="KW-0548">Nucleotidyltransferase</keyword>
<dbReference type="PANTHER" id="PTHR39321">
    <property type="entry name" value="NICOTINATE-NUCLEOTIDE ADENYLYLTRANSFERASE-RELATED"/>
    <property type="match status" value="1"/>
</dbReference>
<evidence type="ECO:0000259" key="11">
    <source>
        <dbReference type="Pfam" id="PF01467"/>
    </source>
</evidence>
<dbReference type="PANTHER" id="PTHR39321:SF3">
    <property type="entry name" value="PHOSPHOPANTETHEINE ADENYLYLTRANSFERASE"/>
    <property type="match status" value="1"/>
</dbReference>
<dbReference type="AlphaFoldDB" id="U1WYY2"/>
<dbReference type="STRING" id="649747.HMPREF0083_04020"/>
<evidence type="ECO:0000256" key="3">
    <source>
        <dbReference type="ARBA" id="ARBA00022642"/>
    </source>
</evidence>
<evidence type="ECO:0000256" key="1">
    <source>
        <dbReference type="ARBA" id="ARBA00002324"/>
    </source>
</evidence>
<dbReference type="GO" id="GO:0004515">
    <property type="term" value="F:nicotinate-nucleotide adenylyltransferase activity"/>
    <property type="evidence" value="ECO:0007669"/>
    <property type="project" value="UniProtKB-UniRule"/>
</dbReference>
<evidence type="ECO:0000256" key="9">
    <source>
        <dbReference type="ARBA" id="ARBA00048721"/>
    </source>
</evidence>
<sequence>MKEWMSMARYGIYGSAFDPITYAHLWTAWTVAVRRNLDKVIFVPSSDYRGDKGRKLTSGKHRWNLLQLAIIDNPKFEASDIELKAEAWEQYTHDTMKYFKGMYPYDEIFFIMGADNLASISSWSKGEELIRENKFIVMAREGYNMLEIIAKDPILRNYELDHFDLLHKGLNMEISSSYIRDEFSVGGDPRYLMPDACYEYARKHNVYVKG</sequence>
<comment type="caution">
    <text evidence="12">The sequence shown here is derived from an EMBL/GenBank/DDBJ whole genome shotgun (WGS) entry which is preliminary data.</text>
</comment>
<dbReference type="HAMAP" id="MF_00244">
    <property type="entry name" value="NaMN_adenylyltr"/>
    <property type="match status" value="1"/>
</dbReference>
<reference evidence="12 13" key="1">
    <citation type="submission" date="2013-08" db="EMBL/GenBank/DDBJ databases">
        <authorList>
            <person name="Weinstock G."/>
            <person name="Sodergren E."/>
            <person name="Wylie T."/>
            <person name="Fulton L."/>
            <person name="Fulton R."/>
            <person name="Fronick C."/>
            <person name="O'Laughlin M."/>
            <person name="Godfrey J."/>
            <person name="Miner T."/>
            <person name="Herter B."/>
            <person name="Appelbaum E."/>
            <person name="Cordes M."/>
            <person name="Lek S."/>
            <person name="Wollam A."/>
            <person name="Pepin K.H."/>
            <person name="Palsikar V.B."/>
            <person name="Mitreva M."/>
            <person name="Wilson R.K."/>
        </authorList>
    </citation>
    <scope>NUCLEOTIDE SEQUENCE [LARGE SCALE GENOMIC DNA]</scope>
    <source>
        <strain evidence="12 13">ATCC 12856</strain>
    </source>
</reference>
<keyword evidence="13" id="KW-1185">Reference proteome</keyword>
<dbReference type="EMBL" id="AWSJ01000238">
    <property type="protein sequence ID" value="ERI07905.1"/>
    <property type="molecule type" value="Genomic_DNA"/>
</dbReference>